<name>A0A5B7GA93_PORTR</name>
<sequence length="100" mass="11522">MTIRNKGGVEFAELQTKTTAKRTARHLLVKSRWNERRTVDDQIYMEAECMCKSPSGKVNQTTIVVYFSSSSCYTAKLYFSMETEPLNENNDHGINNKYKS</sequence>
<dbReference type="EMBL" id="VSRR010014384">
    <property type="protein sequence ID" value="MPC56961.1"/>
    <property type="molecule type" value="Genomic_DNA"/>
</dbReference>
<organism evidence="1 2">
    <name type="scientific">Portunus trituberculatus</name>
    <name type="common">Swimming crab</name>
    <name type="synonym">Neptunus trituberculatus</name>
    <dbReference type="NCBI Taxonomy" id="210409"/>
    <lineage>
        <taxon>Eukaryota</taxon>
        <taxon>Metazoa</taxon>
        <taxon>Ecdysozoa</taxon>
        <taxon>Arthropoda</taxon>
        <taxon>Crustacea</taxon>
        <taxon>Multicrustacea</taxon>
        <taxon>Malacostraca</taxon>
        <taxon>Eumalacostraca</taxon>
        <taxon>Eucarida</taxon>
        <taxon>Decapoda</taxon>
        <taxon>Pleocyemata</taxon>
        <taxon>Brachyura</taxon>
        <taxon>Eubrachyura</taxon>
        <taxon>Portunoidea</taxon>
        <taxon>Portunidae</taxon>
        <taxon>Portuninae</taxon>
        <taxon>Portunus</taxon>
    </lineage>
</organism>
<dbReference type="Proteomes" id="UP000324222">
    <property type="component" value="Unassembled WGS sequence"/>
</dbReference>
<evidence type="ECO:0000313" key="2">
    <source>
        <dbReference type="Proteomes" id="UP000324222"/>
    </source>
</evidence>
<proteinExistence type="predicted"/>
<reference evidence="1 2" key="1">
    <citation type="submission" date="2019-05" db="EMBL/GenBank/DDBJ databases">
        <title>Another draft genome of Portunus trituberculatus and its Hox gene families provides insights of decapod evolution.</title>
        <authorList>
            <person name="Jeong J.-H."/>
            <person name="Song I."/>
            <person name="Kim S."/>
            <person name="Choi T."/>
            <person name="Kim D."/>
            <person name="Ryu S."/>
            <person name="Kim W."/>
        </authorList>
    </citation>
    <scope>NUCLEOTIDE SEQUENCE [LARGE SCALE GENOMIC DNA]</scope>
    <source>
        <tissue evidence="1">Muscle</tissue>
    </source>
</reference>
<protein>
    <submittedName>
        <fullName evidence="1">Uncharacterized protein</fullName>
    </submittedName>
</protein>
<evidence type="ECO:0000313" key="1">
    <source>
        <dbReference type="EMBL" id="MPC56961.1"/>
    </source>
</evidence>
<accession>A0A5B7GA93</accession>
<gene>
    <name evidence="1" type="ORF">E2C01_050929</name>
</gene>
<dbReference type="AlphaFoldDB" id="A0A5B7GA93"/>
<keyword evidence="2" id="KW-1185">Reference proteome</keyword>
<comment type="caution">
    <text evidence="1">The sequence shown here is derived from an EMBL/GenBank/DDBJ whole genome shotgun (WGS) entry which is preliminary data.</text>
</comment>